<dbReference type="SUPFAM" id="SSF52833">
    <property type="entry name" value="Thioredoxin-like"/>
    <property type="match status" value="1"/>
</dbReference>
<dbReference type="Pfam" id="PF00578">
    <property type="entry name" value="AhpC-TSA"/>
    <property type="match status" value="1"/>
</dbReference>
<sequence>MEKNVHLILFVRAIQVADVAMQENVVLSSRFNGGYKVLHFFNFYDIYAMIKLLIFSFALSFSNLIFAQDKTFELNGIVNDSTSNTKIFLNYKNEKNVTIIDSADIVDNKFTFRGSINTPTKAYISNNNKFNLNKYSSEQIYLEPKKMNICFNFFDFTTMKLEGSKTQDEYLDLRGKKRFITEKLDSIYNLKNERESALQSEGNSVLVKELIKELQNLEKLIDKYTSNEAELEFIFVEQNPGSFIAVDLLLFRIRRRESVKYYSIINQLYKGLDSDVKNSRNGQVLSKSLEDFKKSGIGSKAPIFTAVDLNNKKVSISDFKNKKYILIDFWASWCAPCRSEAPFLSGIYNKYRKKGLEIISISTDKNLELWKSAIIKDKIGSWKHISIKENENIGSRKISTIEDNYFVTAIPVKVLIDKDGLIVGRWRGGGKENQKELEKLLFEIFKI</sequence>
<dbReference type="InterPro" id="IPR013766">
    <property type="entry name" value="Thioredoxin_domain"/>
</dbReference>
<reference evidence="9" key="1">
    <citation type="journal article" date="2019" name="Int. J. Syst. Evol. Microbiol.">
        <title>The Global Catalogue of Microorganisms (GCM) 10K type strain sequencing project: providing services to taxonomists for standard genome sequencing and annotation.</title>
        <authorList>
            <consortium name="The Broad Institute Genomics Platform"/>
            <consortium name="The Broad Institute Genome Sequencing Center for Infectious Disease"/>
            <person name="Wu L."/>
            <person name="Ma J."/>
        </authorList>
    </citation>
    <scope>NUCLEOTIDE SEQUENCE [LARGE SCALE GENOMIC DNA]</scope>
    <source>
        <strain evidence="9">CCUG 49679</strain>
    </source>
</reference>
<name>A0ABW1PNH6_9FLAO</name>
<dbReference type="EMBL" id="JBHSQB010000007">
    <property type="protein sequence ID" value="MFC6096691.1"/>
    <property type="molecule type" value="Genomic_DNA"/>
</dbReference>
<comment type="caution">
    <text evidence="8">The sequence shown here is derived from an EMBL/GenBank/DDBJ whole genome shotgun (WGS) entry which is preliminary data.</text>
</comment>
<dbReference type="PROSITE" id="PS51352">
    <property type="entry name" value="THIOREDOXIN_2"/>
    <property type="match status" value="1"/>
</dbReference>
<keyword evidence="4" id="KW-0676">Redox-active center</keyword>
<feature type="transmembrane region" description="Helical" evidence="6">
    <location>
        <begin position="46"/>
        <end position="66"/>
    </location>
</feature>
<feature type="coiled-coil region" evidence="5">
    <location>
        <begin position="207"/>
        <end position="234"/>
    </location>
</feature>
<keyword evidence="6" id="KW-0812">Transmembrane</keyword>
<dbReference type="InterPro" id="IPR017937">
    <property type="entry name" value="Thioredoxin_CS"/>
</dbReference>
<evidence type="ECO:0000256" key="4">
    <source>
        <dbReference type="ARBA" id="ARBA00023284"/>
    </source>
</evidence>
<dbReference type="InterPro" id="IPR025380">
    <property type="entry name" value="DUF4369"/>
</dbReference>
<dbReference type="PROSITE" id="PS00194">
    <property type="entry name" value="THIOREDOXIN_1"/>
    <property type="match status" value="1"/>
</dbReference>
<protein>
    <submittedName>
        <fullName evidence="8">Thioredoxin-like domain-containing protein</fullName>
    </submittedName>
</protein>
<keyword evidence="6" id="KW-1133">Transmembrane helix</keyword>
<dbReference type="InterPro" id="IPR036249">
    <property type="entry name" value="Thioredoxin-like_sf"/>
</dbReference>
<keyword evidence="2" id="KW-0201">Cytochrome c-type biogenesis</keyword>
<evidence type="ECO:0000256" key="1">
    <source>
        <dbReference type="ARBA" id="ARBA00004196"/>
    </source>
</evidence>
<comment type="subcellular location">
    <subcellularLocation>
        <location evidence="1">Cell envelope</location>
    </subcellularLocation>
</comment>
<dbReference type="Gene3D" id="3.40.30.10">
    <property type="entry name" value="Glutaredoxin"/>
    <property type="match status" value="1"/>
</dbReference>
<evidence type="ECO:0000313" key="9">
    <source>
        <dbReference type="Proteomes" id="UP001596287"/>
    </source>
</evidence>
<dbReference type="InterPro" id="IPR050553">
    <property type="entry name" value="Thioredoxin_ResA/DsbE_sf"/>
</dbReference>
<proteinExistence type="predicted"/>
<dbReference type="RefSeq" id="WP_379791552.1">
    <property type="nucleotide sequence ID" value="NZ_JBHSQB010000007.1"/>
</dbReference>
<evidence type="ECO:0000256" key="6">
    <source>
        <dbReference type="SAM" id="Phobius"/>
    </source>
</evidence>
<keyword evidence="5" id="KW-0175">Coiled coil</keyword>
<accession>A0ABW1PNH6</accession>
<dbReference type="PANTHER" id="PTHR42852">
    <property type="entry name" value="THIOL:DISULFIDE INTERCHANGE PROTEIN DSBE"/>
    <property type="match status" value="1"/>
</dbReference>
<dbReference type="CDD" id="cd02966">
    <property type="entry name" value="TlpA_like_family"/>
    <property type="match status" value="1"/>
</dbReference>
<dbReference type="Proteomes" id="UP001596287">
    <property type="component" value="Unassembled WGS sequence"/>
</dbReference>
<gene>
    <name evidence="8" type="ORF">ACFPVY_08525</name>
</gene>
<evidence type="ECO:0000256" key="2">
    <source>
        <dbReference type="ARBA" id="ARBA00022748"/>
    </source>
</evidence>
<evidence type="ECO:0000259" key="7">
    <source>
        <dbReference type="PROSITE" id="PS51352"/>
    </source>
</evidence>
<keyword evidence="9" id="KW-1185">Reference proteome</keyword>
<organism evidence="8 9">
    <name type="scientific">Flavobacterium qiangtangense</name>
    <dbReference type="NCBI Taxonomy" id="1442595"/>
    <lineage>
        <taxon>Bacteria</taxon>
        <taxon>Pseudomonadati</taxon>
        <taxon>Bacteroidota</taxon>
        <taxon>Flavobacteriia</taxon>
        <taxon>Flavobacteriales</taxon>
        <taxon>Flavobacteriaceae</taxon>
        <taxon>Flavobacterium</taxon>
    </lineage>
</organism>
<evidence type="ECO:0000313" key="8">
    <source>
        <dbReference type="EMBL" id="MFC6096691.1"/>
    </source>
</evidence>
<evidence type="ECO:0000256" key="5">
    <source>
        <dbReference type="SAM" id="Coils"/>
    </source>
</evidence>
<evidence type="ECO:0000256" key="3">
    <source>
        <dbReference type="ARBA" id="ARBA00023157"/>
    </source>
</evidence>
<dbReference type="Pfam" id="PF14289">
    <property type="entry name" value="DUF4369"/>
    <property type="match status" value="1"/>
</dbReference>
<keyword evidence="3" id="KW-1015">Disulfide bond</keyword>
<keyword evidence="6" id="KW-0472">Membrane</keyword>
<feature type="domain" description="Thioredoxin" evidence="7">
    <location>
        <begin position="295"/>
        <end position="446"/>
    </location>
</feature>
<dbReference type="PANTHER" id="PTHR42852:SF6">
    <property type="entry name" value="THIOL:DISULFIDE INTERCHANGE PROTEIN DSBE"/>
    <property type="match status" value="1"/>
</dbReference>
<dbReference type="InterPro" id="IPR000866">
    <property type="entry name" value="AhpC/TSA"/>
</dbReference>